<protein>
    <recommendedName>
        <fullName evidence="4">PH domain-containing protein</fullName>
    </recommendedName>
</protein>
<dbReference type="RefSeq" id="WP_290289310.1">
    <property type="nucleotide sequence ID" value="NZ_CP047211.1"/>
</dbReference>
<organism evidence="2 3">
    <name type="scientific">Corynebacterium hansenii</name>
    <dbReference type="NCBI Taxonomy" id="394964"/>
    <lineage>
        <taxon>Bacteria</taxon>
        <taxon>Bacillati</taxon>
        <taxon>Actinomycetota</taxon>
        <taxon>Actinomycetes</taxon>
        <taxon>Mycobacteriales</taxon>
        <taxon>Corynebacteriaceae</taxon>
        <taxon>Corynebacterium</taxon>
    </lineage>
</organism>
<proteinExistence type="predicted"/>
<reference evidence="3" key="1">
    <citation type="journal article" date="2019" name="Int. J. Syst. Evol. Microbiol.">
        <title>The Global Catalogue of Microorganisms (GCM) 10K type strain sequencing project: providing services to taxonomists for standard genome sequencing and annotation.</title>
        <authorList>
            <consortium name="The Broad Institute Genomics Platform"/>
            <consortium name="The Broad Institute Genome Sequencing Center for Infectious Disease"/>
            <person name="Wu L."/>
            <person name="Ma J."/>
        </authorList>
    </citation>
    <scope>NUCLEOTIDE SEQUENCE [LARGE SCALE GENOMIC DNA]</scope>
    <source>
        <strain evidence="3">CCUG 53252</strain>
    </source>
</reference>
<sequence>MKKIAEKRLGQLRTTGRVDIPLSVMVYSVALVVLVLLAGLGVAVIATVIFESDDWTDVVTEPYAWLGLGFALVFGGVLVPMVVQILLHTSALVITWDGIGEYHVKDGKRTMLWEFSWSDIESVSGRYLGERWPHRGFYNVFLALTPDRYARYVDTLPPANRRVLQNLYGKRDVPMRSFTGGPKALHQLLDRAHREFGSPLHEHRARR</sequence>
<gene>
    <name evidence="2" type="ORF">ACFORJ_07405</name>
</gene>
<keyword evidence="1" id="KW-0472">Membrane</keyword>
<keyword evidence="3" id="KW-1185">Reference proteome</keyword>
<dbReference type="Proteomes" id="UP001595751">
    <property type="component" value="Unassembled WGS sequence"/>
</dbReference>
<evidence type="ECO:0008006" key="4">
    <source>
        <dbReference type="Google" id="ProtNLM"/>
    </source>
</evidence>
<name>A0ABV7ZS93_9CORY</name>
<feature type="transmembrane region" description="Helical" evidence="1">
    <location>
        <begin position="20"/>
        <end position="50"/>
    </location>
</feature>
<evidence type="ECO:0000256" key="1">
    <source>
        <dbReference type="SAM" id="Phobius"/>
    </source>
</evidence>
<keyword evidence="1" id="KW-1133">Transmembrane helix</keyword>
<evidence type="ECO:0000313" key="2">
    <source>
        <dbReference type="EMBL" id="MFC3849990.1"/>
    </source>
</evidence>
<evidence type="ECO:0000313" key="3">
    <source>
        <dbReference type="Proteomes" id="UP001595751"/>
    </source>
</evidence>
<dbReference type="EMBL" id="JBHRZN010000002">
    <property type="protein sequence ID" value="MFC3849990.1"/>
    <property type="molecule type" value="Genomic_DNA"/>
</dbReference>
<keyword evidence="1" id="KW-0812">Transmembrane</keyword>
<feature type="transmembrane region" description="Helical" evidence="1">
    <location>
        <begin position="62"/>
        <end position="87"/>
    </location>
</feature>
<accession>A0ABV7ZS93</accession>
<comment type="caution">
    <text evidence="2">The sequence shown here is derived from an EMBL/GenBank/DDBJ whole genome shotgun (WGS) entry which is preliminary data.</text>
</comment>